<evidence type="ECO:0000313" key="2">
    <source>
        <dbReference type="EMBL" id="MFC0261051.1"/>
    </source>
</evidence>
<name>A0ABV6FMF6_9BACT</name>
<gene>
    <name evidence="2" type="ORF">ACFFIP_00040</name>
</gene>
<dbReference type="RefSeq" id="WP_382385508.1">
    <property type="nucleotide sequence ID" value="NZ_JBHLWI010000001.1"/>
</dbReference>
<feature type="transmembrane region" description="Helical" evidence="1">
    <location>
        <begin position="7"/>
        <end position="30"/>
    </location>
</feature>
<sequence>MEKFLKFSAVAFLVLFILNVFLFIIIKFFYIKKYDQYELDHDTYLLADSHGIPLADILEIVDVYNFSEHSESYLDMERKLDFLIQQSSIKSVWLSVDDHTLSPSRENLNNLDRSVFYASKEEFTSQANYFKAKYLEYYLPFLNPKYALVIKNFLVNELLNPGKWGGGKRVPWEKLDDLTQRRKSEERIQQYFEGQNPSEKLLASLMRIIEKCEEHNIEVIGIRFPLTEEYLEAKRDLSYNADSLFLAHGLKVLDFDSLYLGKDELFRDQDHLDAEGGEEFAEILKEFELKEED</sequence>
<protein>
    <recommendedName>
        <fullName evidence="4">SGNH/GDSL hydrolase family protein</fullName>
    </recommendedName>
</protein>
<proteinExistence type="predicted"/>
<reference evidence="2 3" key="1">
    <citation type="submission" date="2024-09" db="EMBL/GenBank/DDBJ databases">
        <authorList>
            <person name="Sun Q."/>
            <person name="Mori K."/>
        </authorList>
    </citation>
    <scope>NUCLEOTIDE SEQUENCE [LARGE SCALE GENOMIC DNA]</scope>
    <source>
        <strain evidence="2 3">CCM 7650</strain>
    </source>
</reference>
<evidence type="ECO:0000313" key="3">
    <source>
        <dbReference type="Proteomes" id="UP001589797"/>
    </source>
</evidence>
<keyword evidence="1" id="KW-0472">Membrane</keyword>
<evidence type="ECO:0008006" key="4">
    <source>
        <dbReference type="Google" id="ProtNLM"/>
    </source>
</evidence>
<keyword evidence="1" id="KW-1133">Transmembrane helix</keyword>
<dbReference type="EMBL" id="JBHLWI010000001">
    <property type="protein sequence ID" value="MFC0261051.1"/>
    <property type="molecule type" value="Genomic_DNA"/>
</dbReference>
<dbReference type="Proteomes" id="UP001589797">
    <property type="component" value="Unassembled WGS sequence"/>
</dbReference>
<keyword evidence="1" id="KW-0812">Transmembrane</keyword>
<comment type="caution">
    <text evidence="2">The sequence shown here is derived from an EMBL/GenBank/DDBJ whole genome shotgun (WGS) entry which is preliminary data.</text>
</comment>
<keyword evidence="3" id="KW-1185">Reference proteome</keyword>
<accession>A0ABV6FMF6</accession>
<evidence type="ECO:0000256" key="1">
    <source>
        <dbReference type="SAM" id="Phobius"/>
    </source>
</evidence>
<organism evidence="2 3">
    <name type="scientific">Fontibacter flavus</name>
    <dbReference type="NCBI Taxonomy" id="654838"/>
    <lineage>
        <taxon>Bacteria</taxon>
        <taxon>Pseudomonadati</taxon>
        <taxon>Bacteroidota</taxon>
        <taxon>Cytophagia</taxon>
        <taxon>Cytophagales</taxon>
        <taxon>Cyclobacteriaceae</taxon>
        <taxon>Fontibacter</taxon>
    </lineage>
</organism>